<proteinExistence type="predicted"/>
<dbReference type="Proteomes" id="UP001152607">
    <property type="component" value="Unassembled WGS sequence"/>
</dbReference>
<dbReference type="AlphaFoldDB" id="A0A9W4URJ7"/>
<evidence type="ECO:0000313" key="2">
    <source>
        <dbReference type="Proteomes" id="UP001152607"/>
    </source>
</evidence>
<keyword evidence="2" id="KW-1185">Reference proteome</keyword>
<gene>
    <name evidence="1" type="ORF">PDIGIT_LOCUS13965</name>
</gene>
<protein>
    <submittedName>
        <fullName evidence="1">Uncharacterized protein</fullName>
    </submittedName>
</protein>
<name>A0A9W4URJ7_9PLEO</name>
<dbReference type="EMBL" id="CAOQHR010000011">
    <property type="protein sequence ID" value="CAI6340780.1"/>
    <property type="molecule type" value="Genomic_DNA"/>
</dbReference>
<organism evidence="1 2">
    <name type="scientific">Periconia digitata</name>
    <dbReference type="NCBI Taxonomy" id="1303443"/>
    <lineage>
        <taxon>Eukaryota</taxon>
        <taxon>Fungi</taxon>
        <taxon>Dikarya</taxon>
        <taxon>Ascomycota</taxon>
        <taxon>Pezizomycotina</taxon>
        <taxon>Dothideomycetes</taxon>
        <taxon>Pleosporomycetidae</taxon>
        <taxon>Pleosporales</taxon>
        <taxon>Massarineae</taxon>
        <taxon>Periconiaceae</taxon>
        <taxon>Periconia</taxon>
    </lineage>
</organism>
<reference evidence="1" key="1">
    <citation type="submission" date="2023-01" db="EMBL/GenBank/DDBJ databases">
        <authorList>
            <person name="Van Ghelder C."/>
            <person name="Rancurel C."/>
        </authorList>
    </citation>
    <scope>NUCLEOTIDE SEQUENCE</scope>
    <source>
        <strain evidence="1">CNCM I-4278</strain>
    </source>
</reference>
<accession>A0A9W4URJ7</accession>
<comment type="caution">
    <text evidence="1">The sequence shown here is derived from an EMBL/GenBank/DDBJ whole genome shotgun (WGS) entry which is preliminary data.</text>
</comment>
<sequence>MSVWSPSYPFVHLPLSLFQTECYKRSRIAAKKVWQWNNTEYNKPDSCSLIPHQKLLSRIPSLGKPPWPRCNYNSIKKNSDKSLKRITGEIYTHYVHFHRATYF</sequence>
<evidence type="ECO:0000313" key="1">
    <source>
        <dbReference type="EMBL" id="CAI6340780.1"/>
    </source>
</evidence>